<sequence length="156" mass="17781">MQGRWLAKLGRDLISSCRPSRLDLPSRCLASMALSVNLSVPKPVSARSRRNKPPGLGFYPISPLLPVGQARFYAAKERSRAPLTPVKSKVKKYKLKSYSSFKSRFRTMNDGQIRRWRAGKRHNAHLKSKSAKRRLRHPEIVHLAYAKVLKKLNFCG</sequence>
<dbReference type="GO" id="GO:0006412">
    <property type="term" value="P:translation"/>
    <property type="evidence" value="ECO:0007669"/>
    <property type="project" value="InterPro"/>
</dbReference>
<dbReference type="EMBL" id="JACMSC010000011">
    <property type="protein sequence ID" value="KAG6501581.1"/>
    <property type="molecule type" value="Genomic_DNA"/>
</dbReference>
<dbReference type="OrthoDB" id="512750at2759"/>
<evidence type="ECO:0008006" key="6">
    <source>
        <dbReference type="Google" id="ProtNLM"/>
    </source>
</evidence>
<keyword evidence="5" id="KW-1185">Reference proteome</keyword>
<proteinExistence type="inferred from homology"/>
<dbReference type="AlphaFoldDB" id="A0A8J5L5C4"/>
<accession>A0A8J5L5C4</accession>
<dbReference type="Proteomes" id="UP000734854">
    <property type="component" value="Unassembled WGS sequence"/>
</dbReference>
<dbReference type="PANTHER" id="PTHR36400">
    <property type="entry name" value="RIBOSOMAL PROTEIN L35"/>
    <property type="match status" value="1"/>
</dbReference>
<dbReference type="GO" id="GO:0005840">
    <property type="term" value="C:ribosome"/>
    <property type="evidence" value="ECO:0007669"/>
    <property type="project" value="InterPro"/>
</dbReference>
<organism evidence="4 5">
    <name type="scientific">Zingiber officinale</name>
    <name type="common">Ginger</name>
    <name type="synonym">Amomum zingiber</name>
    <dbReference type="NCBI Taxonomy" id="94328"/>
    <lineage>
        <taxon>Eukaryota</taxon>
        <taxon>Viridiplantae</taxon>
        <taxon>Streptophyta</taxon>
        <taxon>Embryophyta</taxon>
        <taxon>Tracheophyta</taxon>
        <taxon>Spermatophyta</taxon>
        <taxon>Magnoliopsida</taxon>
        <taxon>Liliopsida</taxon>
        <taxon>Zingiberales</taxon>
        <taxon>Zingiberaceae</taxon>
        <taxon>Zingiber</taxon>
    </lineage>
</organism>
<evidence type="ECO:0000256" key="1">
    <source>
        <dbReference type="ARBA" id="ARBA00006598"/>
    </source>
</evidence>
<keyword evidence="3" id="KW-0687">Ribonucleoprotein</keyword>
<evidence type="ECO:0000313" key="4">
    <source>
        <dbReference type="EMBL" id="KAG6501581.1"/>
    </source>
</evidence>
<comment type="caution">
    <text evidence="4">The sequence shown here is derived from an EMBL/GenBank/DDBJ whole genome shotgun (WGS) entry which is preliminary data.</text>
</comment>
<dbReference type="PANTHER" id="PTHR36400:SF1">
    <property type="entry name" value="RIBOSOMAL PROTEIN L35"/>
    <property type="match status" value="1"/>
</dbReference>
<dbReference type="GO" id="GO:0003735">
    <property type="term" value="F:structural constituent of ribosome"/>
    <property type="evidence" value="ECO:0007669"/>
    <property type="project" value="InterPro"/>
</dbReference>
<gene>
    <name evidence="4" type="ORF">ZIOFF_041464</name>
</gene>
<reference evidence="4 5" key="1">
    <citation type="submission" date="2020-08" db="EMBL/GenBank/DDBJ databases">
        <title>Plant Genome Project.</title>
        <authorList>
            <person name="Zhang R.-G."/>
        </authorList>
    </citation>
    <scope>NUCLEOTIDE SEQUENCE [LARGE SCALE GENOMIC DNA]</scope>
    <source>
        <tissue evidence="4">Rhizome</tissue>
    </source>
</reference>
<evidence type="ECO:0000256" key="2">
    <source>
        <dbReference type="ARBA" id="ARBA00022980"/>
    </source>
</evidence>
<dbReference type="InterPro" id="IPR021137">
    <property type="entry name" value="Ribosomal_bL35-like"/>
</dbReference>
<evidence type="ECO:0000256" key="3">
    <source>
        <dbReference type="ARBA" id="ARBA00023274"/>
    </source>
</evidence>
<protein>
    <recommendedName>
        <fullName evidence="6">50S ribosomal protein L35</fullName>
    </recommendedName>
</protein>
<keyword evidence="2" id="KW-0689">Ribosomal protein</keyword>
<name>A0A8J5L5C4_ZINOF</name>
<dbReference type="Pfam" id="PF01632">
    <property type="entry name" value="Ribosomal_L35p"/>
    <property type="match status" value="1"/>
</dbReference>
<evidence type="ECO:0000313" key="5">
    <source>
        <dbReference type="Proteomes" id="UP000734854"/>
    </source>
</evidence>
<comment type="similarity">
    <text evidence="1">Belongs to the bacterial ribosomal protein bL35 family.</text>
</comment>